<dbReference type="InterPro" id="IPR011089">
    <property type="entry name" value="GmrSD_C"/>
</dbReference>
<evidence type="ECO:0000256" key="1">
    <source>
        <dbReference type="SAM" id="MobiDB-lite"/>
    </source>
</evidence>
<reference evidence="3 4" key="1">
    <citation type="submission" date="2018-06" db="EMBL/GenBank/DDBJ databases">
        <authorList>
            <consortium name="Pathogen Informatics"/>
            <person name="Doyle S."/>
        </authorList>
    </citation>
    <scope>NUCLEOTIDE SEQUENCE [LARGE SCALE GENOMIC DNA]</scope>
    <source>
        <strain evidence="3 4">NCTC10254</strain>
    </source>
</reference>
<protein>
    <submittedName>
        <fullName evidence="3">Putative secreted protein</fullName>
    </submittedName>
</protein>
<evidence type="ECO:0000259" key="2">
    <source>
        <dbReference type="Pfam" id="PF07510"/>
    </source>
</evidence>
<accession>A0A8B4H9D0</accession>
<comment type="caution">
    <text evidence="3">The sequence shown here is derived from an EMBL/GenBank/DDBJ whole genome shotgun (WGS) entry which is preliminary data.</text>
</comment>
<name>A0A8B4H9D0_9CORY</name>
<feature type="domain" description="GmrSD restriction endonucleases C-terminal" evidence="2">
    <location>
        <begin position="142"/>
        <end position="281"/>
    </location>
</feature>
<dbReference type="Pfam" id="PF07510">
    <property type="entry name" value="GmrSD_C"/>
    <property type="match status" value="1"/>
</dbReference>
<dbReference type="AlphaFoldDB" id="A0A8B4H9D0"/>
<dbReference type="Proteomes" id="UP000249886">
    <property type="component" value="Unassembled WGS sequence"/>
</dbReference>
<feature type="compositionally biased region" description="Acidic residues" evidence="1">
    <location>
        <begin position="65"/>
        <end position="77"/>
    </location>
</feature>
<dbReference type="PANTHER" id="PTHR24094:SF15">
    <property type="entry name" value="AMP-DEPENDENT SYNTHETASE_LIGASE DOMAIN-CONTAINING PROTEIN-RELATED"/>
    <property type="match status" value="1"/>
</dbReference>
<dbReference type="PANTHER" id="PTHR24094">
    <property type="entry name" value="SECRETED PROTEIN"/>
    <property type="match status" value="1"/>
</dbReference>
<feature type="compositionally biased region" description="Polar residues" evidence="1">
    <location>
        <begin position="40"/>
        <end position="64"/>
    </location>
</feature>
<evidence type="ECO:0000313" key="4">
    <source>
        <dbReference type="Proteomes" id="UP000249886"/>
    </source>
</evidence>
<dbReference type="EMBL" id="UARK01000032">
    <property type="protein sequence ID" value="SPW31764.1"/>
    <property type="molecule type" value="Genomic_DNA"/>
</dbReference>
<gene>
    <name evidence="3" type="ORF">NCTC10254_02215</name>
</gene>
<proteinExistence type="predicted"/>
<feature type="compositionally biased region" description="Low complexity" evidence="1">
    <location>
        <begin position="78"/>
        <end position="91"/>
    </location>
</feature>
<feature type="region of interest" description="Disordered" evidence="1">
    <location>
        <begin position="40"/>
        <end position="93"/>
    </location>
</feature>
<dbReference type="PROSITE" id="PS51257">
    <property type="entry name" value="PROKAR_LIPOPROTEIN"/>
    <property type="match status" value="1"/>
</dbReference>
<organism evidence="3 4">
    <name type="scientific">Corynebacterium matruchotii</name>
    <dbReference type="NCBI Taxonomy" id="43768"/>
    <lineage>
        <taxon>Bacteria</taxon>
        <taxon>Bacillati</taxon>
        <taxon>Actinomycetota</taxon>
        <taxon>Actinomycetes</taxon>
        <taxon>Mycobacteriales</taxon>
        <taxon>Corynebacteriaceae</taxon>
        <taxon>Corynebacterium</taxon>
    </lineage>
</organism>
<evidence type="ECO:0000313" key="3">
    <source>
        <dbReference type="EMBL" id="SPW31764.1"/>
    </source>
</evidence>
<sequence length="287" mass="30991">MLPQCRDNLAPMTRTKLVTTCATTLFVALSLVACDQGSGSSFARKSTTTSSQQPPVDDGTSSNGEENELPDDADTSDTGDAGDATGQPAPALSAVDINAARTALGSLPTRGFSPNVPKYDRNEFGKPWSDDVTVDGGHNGCDTRNDILARDLTDVEFKPAKRNCIVTKGKLNDPYTNTTIDFKRGRKSSDLIPIDHVVALGDAWYSGAYQWDADRRRNFANDPINLQATNRESNTQKSAKNAAEWLPPNTAYQCEYVGRQITIKSTYGLSVTPAEKNAMEKVLATCS</sequence>